<dbReference type="RefSeq" id="WP_218252776.1">
    <property type="nucleotide sequence ID" value="NZ_JABXWD010000203.1"/>
</dbReference>
<reference evidence="1 2" key="1">
    <citation type="journal article" date="2020" name="J Geophys Res Biogeosci">
        <title>Magnetotaxis as an Adaptation to Enable Bacterial Shuttling of Microbial Sulfur and Sulfur Cycling Across Aquatic Oxic#Anoxic Interfaces.</title>
        <authorList>
            <person name="Li J."/>
            <person name="Liu P."/>
            <person name="Wang J."/>
            <person name="Roberts A.P."/>
            <person name="Pan Y."/>
        </authorList>
    </citation>
    <scope>NUCLEOTIDE SEQUENCE [LARGE SCALE GENOMIC DNA]</scope>
    <source>
        <strain evidence="1 2">MYR-1_YQ</strain>
    </source>
</reference>
<accession>A0ABS6S169</accession>
<gene>
    <name evidence="1" type="ORF">HWQ67_11205</name>
</gene>
<evidence type="ECO:0000313" key="1">
    <source>
        <dbReference type="EMBL" id="MBV6342153.1"/>
    </source>
</evidence>
<proteinExistence type="predicted"/>
<dbReference type="Proteomes" id="UP001196980">
    <property type="component" value="Unassembled WGS sequence"/>
</dbReference>
<sequence>MDYSLMFNNLSIPASDQSAAYELLIEAFQGVLHLNQNEDRFELYFDTDNPAGIKLAESFTYEDFKEIVSNKERDLYLFITQIEDKAPFYDSISDDDFNELTTLSPYFKDHPYNENLDIFSLALYKNGVMLSLATDELWQCYNIDMYYNNEKGYKPTKVHIFNISGVEHAKHILIALEESINDCAPDAYFTKNFLSWFEVCGKENQHKIKKRLKDCHNNGFNFVRPIIDTLNGSQIQNMKEIRFGNAQGQHGKIRILFAKDKIGTPVILEGFIKHGNDYTKHIRIADSRFDEYLKTLNIKSN</sequence>
<dbReference type="EMBL" id="JABXWD010000203">
    <property type="protein sequence ID" value="MBV6342153.1"/>
    <property type="molecule type" value="Genomic_DNA"/>
</dbReference>
<name>A0ABS6S169_9BACT</name>
<protein>
    <submittedName>
        <fullName evidence="1">Type II toxin-antitoxin system RelE/ParE family toxin</fullName>
    </submittedName>
</protein>
<dbReference type="InterPro" id="IPR009241">
    <property type="entry name" value="HigB-like"/>
</dbReference>
<comment type="caution">
    <text evidence="1">The sequence shown here is derived from an EMBL/GenBank/DDBJ whole genome shotgun (WGS) entry which is preliminary data.</text>
</comment>
<keyword evidence="2" id="KW-1185">Reference proteome</keyword>
<organism evidence="1 2">
    <name type="scientific">Candidatus Magnetobacterium casense</name>
    <dbReference type="NCBI Taxonomy" id="1455061"/>
    <lineage>
        <taxon>Bacteria</taxon>
        <taxon>Pseudomonadati</taxon>
        <taxon>Nitrospirota</taxon>
        <taxon>Thermodesulfovibrionia</taxon>
        <taxon>Thermodesulfovibrionales</taxon>
        <taxon>Candidatus Magnetobacteriaceae</taxon>
        <taxon>Candidatus Magnetobacterium</taxon>
    </lineage>
</organism>
<dbReference type="Pfam" id="PF05973">
    <property type="entry name" value="Gp49"/>
    <property type="match status" value="1"/>
</dbReference>
<evidence type="ECO:0000313" key="2">
    <source>
        <dbReference type="Proteomes" id="UP001196980"/>
    </source>
</evidence>